<dbReference type="AlphaFoldDB" id="A0A915IAW8"/>
<evidence type="ECO:0000313" key="3">
    <source>
        <dbReference type="WBParaSite" id="nRc.2.0.1.t11027-RA"/>
    </source>
</evidence>
<name>A0A915IAW8_ROMCU</name>
<dbReference type="WBParaSite" id="nRc.2.0.1.t11027-RA">
    <property type="protein sequence ID" value="nRc.2.0.1.t11027-RA"/>
    <property type="gene ID" value="nRc.2.0.1.g11027"/>
</dbReference>
<organism evidence="2 3">
    <name type="scientific">Romanomermis culicivorax</name>
    <name type="common">Nematode worm</name>
    <dbReference type="NCBI Taxonomy" id="13658"/>
    <lineage>
        <taxon>Eukaryota</taxon>
        <taxon>Metazoa</taxon>
        <taxon>Ecdysozoa</taxon>
        <taxon>Nematoda</taxon>
        <taxon>Enoplea</taxon>
        <taxon>Dorylaimia</taxon>
        <taxon>Mermithida</taxon>
        <taxon>Mermithoidea</taxon>
        <taxon>Mermithidae</taxon>
        <taxon>Romanomermis</taxon>
    </lineage>
</organism>
<sequence>MSNYCDLIIKVLQVFAALGVVVLLLWPNTLALNPEAAKSPDERESYIGFRQLYCSRPVYPLTNASKSFSRLNSKFSVANHPHAANTLACLDDPKIADKGDCFCLNNFWILGAAVVSFLTVLFAFYDVYRIFGTLGQQEGTMCDAFCGLICSILASVCCFITGVVTYVIVIYNWPYRCTSPKNELVEFYLVPRRWIYATDLMLFVQPALLILEGLIRCVCVIISK</sequence>
<feature type="transmembrane region" description="Helical" evidence="1">
    <location>
        <begin position="194"/>
        <end position="222"/>
    </location>
</feature>
<feature type="transmembrane region" description="Helical" evidence="1">
    <location>
        <begin position="145"/>
        <end position="174"/>
    </location>
</feature>
<evidence type="ECO:0000256" key="1">
    <source>
        <dbReference type="SAM" id="Phobius"/>
    </source>
</evidence>
<reference evidence="3" key="1">
    <citation type="submission" date="2022-11" db="UniProtKB">
        <authorList>
            <consortium name="WormBaseParasite"/>
        </authorList>
    </citation>
    <scope>IDENTIFICATION</scope>
</reference>
<evidence type="ECO:0000313" key="2">
    <source>
        <dbReference type="Proteomes" id="UP000887565"/>
    </source>
</evidence>
<keyword evidence="1" id="KW-0812">Transmembrane</keyword>
<protein>
    <submittedName>
        <fullName evidence="3">Uncharacterized protein</fullName>
    </submittedName>
</protein>
<keyword evidence="1" id="KW-1133">Transmembrane helix</keyword>
<accession>A0A915IAW8</accession>
<proteinExistence type="predicted"/>
<dbReference type="Proteomes" id="UP000887565">
    <property type="component" value="Unplaced"/>
</dbReference>
<feature type="transmembrane region" description="Helical" evidence="1">
    <location>
        <begin position="7"/>
        <end position="26"/>
    </location>
</feature>
<keyword evidence="1" id="KW-0472">Membrane</keyword>
<keyword evidence="2" id="KW-1185">Reference proteome</keyword>
<feature type="transmembrane region" description="Helical" evidence="1">
    <location>
        <begin position="107"/>
        <end position="125"/>
    </location>
</feature>